<feature type="region of interest" description="Disordered" evidence="7">
    <location>
        <begin position="784"/>
        <end position="822"/>
    </location>
</feature>
<evidence type="ECO:0000313" key="12">
    <source>
        <dbReference type="EMBL" id="KAE8278508.1"/>
    </source>
</evidence>
<feature type="domain" description="PLEKHM2 PH" evidence="9">
    <location>
        <begin position="914"/>
        <end position="1041"/>
    </location>
</feature>
<keyword evidence="12" id="KW-0418">Kinase</keyword>
<evidence type="ECO:0000256" key="7">
    <source>
        <dbReference type="SAM" id="MobiDB-lite"/>
    </source>
</evidence>
<accession>A0A6G0HGZ8</accession>
<dbReference type="FunFam" id="3.80.10.10:FF:000658">
    <property type="entry name" value="Serine/threonine-protein kinase 11-interacting protein"/>
    <property type="match status" value="1"/>
</dbReference>
<keyword evidence="4" id="KW-0963">Cytoplasm</keyword>
<dbReference type="Pfam" id="PF15904">
    <property type="entry name" value="LIP1"/>
    <property type="match status" value="1"/>
</dbReference>
<sequence>MAAVSHCGQSSLVHSLATLLRNDGDVVLDGSSTLTLPAASLQQLTRLFEQYLLSRSQQHGFLALPSHPADTSSLLQLQFLFDVLQKTVSLKLINLPGARLQSVVKIFPFKSLKCLELKRIPPHCLEGLRGVYSQLEVFTCSKSVSSLEELLSLCGGDLSSALPWLELHTLNFSYNSIVCLDQSLSLLNVLKSLDLSHNKIQECAEFLKPLSELEHLNLGYNCLQRAPTLGLSARAKLLTLNLRNNELETINGVEQLSSLQHLDLAYNLLLEHSQLAPLSLLHCLSTLNLEGNPLFFQKTHRNCTVRHLSPKAANLRLKLDGTPLSSSELSVLPKPGQLNIQVQTLPPVATQSERSNQEVSSGAGELSDSMSVAEVGVSHFRKKKSRSKVKVRRASISEPSDTDHEPRLLSSSQPIVLPHQQEIERMSSFREQLGEDWLRYQHHLDEASPSTIATVVANQPAPHRQPLLNGLNAPCPSTSPDHQPSPPEVLPPPLLSSEPRLEASNVDAELDTESTLQWPGHSSQQTESTLEDNVVDGQAASQGSVSSKRSPRGGSVDTKEEEEEEEDLGVDLCLPLIVGVLSDKEEDDEGHGKKRTSRREVFLRVKQSLLLELDMQTGRERCRLELSSLALVETTEAAWSRGETDEMLPAVELQFDYISQEKRRRCYVVLDDEPRQAVQALTDVLSNVAAENQRRDAELRHGCVRLQCLRCRSEFTQSEDEEEEQPGGRLRRRRRRRGAAMLPEGVDGRDKEELMEGDDDEGRSNICPECGSDHVVQLAGQSTPYCSTPIRQSSRPDSEDDRLNRTQSARSISKDDYTDASISSSPILDAATTTTTTTEDPSFITAQGSSFFIGDGPGDTTSFSYKTECQSKEELAGSYHYTAIGATPPEVQARPAGRSSSNDDLDLLSEDYEAVDHRLQLFLDVEVFEEEEELHSFLKMSAVKSGQPEEVPSLLVVSKQRIYFLEITSESHRGQLSDWLQKRDSHPIMELSYLEVGLGSQTIHMEFDGGVAYTLLVRDSLRCKRFFGLLTGIVREMAHKSDSKLKSISTTRLGPQHHLWPLVCEDIQADMEDGQLQFFYILAFVLQEDIWTPLTVLATRETLYLLREDHQWRKSSDGLTVNDNEEPSSGGVVVLETLPISCVSSVHLWPPDQCRVDIKLYDETVKQEKTWCVRSESAELLQGLLAWDPKVFFVATGLNGSPLQLQLQGLRFQAKGPPLLEWGRVYVEEVRVQEEEEEEEEEKEPAGSERPFFVLLFVRDPDTWGKPVCEQLSAWRKEKTPRADWSAEELV</sequence>
<dbReference type="GO" id="GO:0008104">
    <property type="term" value="P:intracellular protein localization"/>
    <property type="evidence" value="ECO:0007669"/>
    <property type="project" value="TreeGrafter"/>
</dbReference>
<feature type="compositionally biased region" description="Acidic residues" evidence="7">
    <location>
        <begin position="559"/>
        <end position="568"/>
    </location>
</feature>
<dbReference type="PANTHER" id="PTHR15454">
    <property type="entry name" value="NISCHARIN RELATED"/>
    <property type="match status" value="1"/>
</dbReference>
<proteinExistence type="inferred from homology"/>
<dbReference type="InterPro" id="IPR001611">
    <property type="entry name" value="Leu-rich_rpt"/>
</dbReference>
<evidence type="ECO:0000259" key="8">
    <source>
        <dbReference type="Pfam" id="PF15904"/>
    </source>
</evidence>
<feature type="compositionally biased region" description="Polar residues" evidence="7">
    <location>
        <begin position="347"/>
        <end position="360"/>
    </location>
</feature>
<evidence type="ECO:0000256" key="1">
    <source>
        <dbReference type="ARBA" id="ARBA00004496"/>
    </source>
</evidence>
<reference evidence="12 13" key="1">
    <citation type="submission" date="2019-07" db="EMBL/GenBank/DDBJ databases">
        <title>Chromosome genome assembly for large yellow croaker.</title>
        <authorList>
            <person name="Xiao S."/>
        </authorList>
    </citation>
    <scope>NUCLEOTIDE SEQUENCE [LARGE SCALE GENOMIC DNA]</scope>
    <source>
        <strain evidence="12">JMULYC20181020</strain>
        <tissue evidence="12">Muscle</tissue>
    </source>
</reference>
<gene>
    <name evidence="12" type="ORF">D5F01_LYC23413</name>
</gene>
<dbReference type="Proteomes" id="UP000424527">
    <property type="component" value="Unassembled WGS sequence"/>
</dbReference>
<dbReference type="InterPro" id="IPR032675">
    <property type="entry name" value="LRR_dom_sf"/>
</dbReference>
<evidence type="ECO:0000259" key="11">
    <source>
        <dbReference type="Pfam" id="PF25624"/>
    </source>
</evidence>
<feature type="domain" description="Serine/threonine-protein kinase 11-interacting protein PH" evidence="10">
    <location>
        <begin position="566"/>
        <end position="692"/>
    </location>
</feature>
<feature type="compositionally biased region" description="Basic and acidic residues" evidence="7">
    <location>
        <begin position="794"/>
        <end position="804"/>
    </location>
</feature>
<evidence type="ECO:0000256" key="5">
    <source>
        <dbReference type="ARBA" id="ARBA00022614"/>
    </source>
</evidence>
<evidence type="ECO:0000256" key="3">
    <source>
        <dbReference type="ARBA" id="ARBA00020683"/>
    </source>
</evidence>
<feature type="compositionally biased region" description="Pro residues" evidence="7">
    <location>
        <begin position="483"/>
        <end position="494"/>
    </location>
</feature>
<keyword evidence="13" id="KW-1185">Reference proteome</keyword>
<dbReference type="GO" id="GO:0005737">
    <property type="term" value="C:cytoplasm"/>
    <property type="evidence" value="ECO:0007669"/>
    <property type="project" value="UniProtKB-SubCell"/>
</dbReference>
<protein>
    <recommendedName>
        <fullName evidence="3">Serine/threonine-protein kinase 11-interacting protein</fullName>
    </recommendedName>
</protein>
<dbReference type="Pfam" id="PF25357">
    <property type="entry name" value="PH_S11IP"/>
    <property type="match status" value="1"/>
</dbReference>
<feature type="compositionally biased region" description="Polar residues" evidence="7">
    <location>
        <begin position="539"/>
        <end position="548"/>
    </location>
</feature>
<comment type="similarity">
    <text evidence="2">Belongs to the STK11IP family.</text>
</comment>
<evidence type="ECO:0000256" key="6">
    <source>
        <dbReference type="ARBA" id="ARBA00022737"/>
    </source>
</evidence>
<evidence type="ECO:0000313" key="13">
    <source>
        <dbReference type="Proteomes" id="UP000424527"/>
    </source>
</evidence>
<keyword evidence="6" id="KW-0677">Repeat</keyword>
<feature type="domain" description="STK11-interacting protein C-terminal PH" evidence="11">
    <location>
        <begin position="1053"/>
        <end position="1187"/>
    </location>
</feature>
<feature type="compositionally biased region" description="Polar residues" evidence="7">
    <location>
        <begin position="784"/>
        <end position="793"/>
    </location>
</feature>
<keyword evidence="5" id="KW-0433">Leucine-rich repeat</keyword>
<dbReference type="InterPro" id="IPR057292">
    <property type="entry name" value="PH_S11IP"/>
</dbReference>
<dbReference type="InterPro" id="IPR031782">
    <property type="entry name" value="LIP1_N"/>
</dbReference>
<dbReference type="GO" id="GO:0016301">
    <property type="term" value="F:kinase activity"/>
    <property type="evidence" value="ECO:0007669"/>
    <property type="project" value="UniProtKB-KW"/>
</dbReference>
<dbReference type="Pfam" id="PF25624">
    <property type="entry name" value="PH_S11IP_C"/>
    <property type="match status" value="1"/>
</dbReference>
<comment type="caution">
    <text evidence="12">The sequence shown here is derived from an EMBL/GenBank/DDBJ whole genome shotgun (WGS) entry which is preliminary data.</text>
</comment>
<evidence type="ECO:0000259" key="9">
    <source>
        <dbReference type="Pfam" id="PF23142"/>
    </source>
</evidence>
<feature type="region of interest" description="Disordered" evidence="7">
    <location>
        <begin position="716"/>
        <end position="768"/>
    </location>
</feature>
<name>A0A6G0HGZ8_LARCR</name>
<feature type="region of interest" description="Disordered" evidence="7">
    <location>
        <begin position="347"/>
        <end position="413"/>
    </location>
</feature>
<feature type="domain" description="LKB1 serine/threonine kinase interacting protein 1 N-terminal" evidence="8">
    <location>
        <begin position="8"/>
        <end position="96"/>
    </location>
</feature>
<feature type="region of interest" description="Disordered" evidence="7">
    <location>
        <begin position="462"/>
        <end position="568"/>
    </location>
</feature>
<evidence type="ECO:0000256" key="4">
    <source>
        <dbReference type="ARBA" id="ARBA00022490"/>
    </source>
</evidence>
<organism evidence="12 13">
    <name type="scientific">Larimichthys crocea</name>
    <name type="common">Large yellow croaker</name>
    <name type="synonym">Pseudosciaena crocea</name>
    <dbReference type="NCBI Taxonomy" id="215358"/>
    <lineage>
        <taxon>Eukaryota</taxon>
        <taxon>Metazoa</taxon>
        <taxon>Chordata</taxon>
        <taxon>Craniata</taxon>
        <taxon>Vertebrata</taxon>
        <taxon>Euteleostomi</taxon>
        <taxon>Actinopterygii</taxon>
        <taxon>Neopterygii</taxon>
        <taxon>Teleostei</taxon>
        <taxon>Neoteleostei</taxon>
        <taxon>Acanthomorphata</taxon>
        <taxon>Eupercaria</taxon>
        <taxon>Sciaenidae</taxon>
        <taxon>Larimichthys</taxon>
    </lineage>
</organism>
<dbReference type="InterPro" id="IPR057288">
    <property type="entry name" value="PH_PLEKHM2"/>
</dbReference>
<feature type="compositionally biased region" description="Basic residues" evidence="7">
    <location>
        <begin position="729"/>
        <end position="738"/>
    </location>
</feature>
<dbReference type="PROSITE" id="PS51450">
    <property type="entry name" value="LRR"/>
    <property type="match status" value="2"/>
</dbReference>
<feature type="compositionally biased region" description="Basic residues" evidence="7">
    <location>
        <begin position="379"/>
        <end position="393"/>
    </location>
</feature>
<evidence type="ECO:0000256" key="2">
    <source>
        <dbReference type="ARBA" id="ARBA00008771"/>
    </source>
</evidence>
<dbReference type="FunFam" id="3.80.10.10:FF:001219">
    <property type="entry name" value="Serine/threonine-protein kinase 11-interacting protein"/>
    <property type="match status" value="1"/>
</dbReference>
<dbReference type="PANTHER" id="PTHR15454:SF69">
    <property type="entry name" value="SERINE_THREONINE-PROTEIN KINASE 11-INTERACTING PROTEIN"/>
    <property type="match status" value="1"/>
</dbReference>
<dbReference type="Gene3D" id="3.80.10.10">
    <property type="entry name" value="Ribonuclease Inhibitor"/>
    <property type="match status" value="2"/>
</dbReference>
<dbReference type="SUPFAM" id="SSF52075">
    <property type="entry name" value="Outer arm dynein light chain 1"/>
    <property type="match status" value="1"/>
</dbReference>
<dbReference type="Pfam" id="PF23142">
    <property type="entry name" value="PH_PLEKHM2"/>
    <property type="match status" value="1"/>
</dbReference>
<dbReference type="InterPro" id="IPR057676">
    <property type="entry name" value="PH_S11IP_C"/>
</dbReference>
<feature type="compositionally biased region" description="Polar residues" evidence="7">
    <location>
        <begin position="513"/>
        <end position="528"/>
    </location>
</feature>
<dbReference type="EMBL" id="REGW02000024">
    <property type="protein sequence ID" value="KAE8278508.1"/>
    <property type="molecule type" value="Genomic_DNA"/>
</dbReference>
<keyword evidence="12" id="KW-0808">Transferase</keyword>
<comment type="subcellular location">
    <subcellularLocation>
        <location evidence="1">Cytoplasm</location>
    </subcellularLocation>
</comment>
<evidence type="ECO:0000259" key="10">
    <source>
        <dbReference type="Pfam" id="PF25357"/>
    </source>
</evidence>